<dbReference type="AlphaFoldDB" id="A0A644ZP15"/>
<reference evidence="2" key="1">
    <citation type="submission" date="2019-08" db="EMBL/GenBank/DDBJ databases">
        <authorList>
            <person name="Kucharzyk K."/>
            <person name="Murdoch R.W."/>
            <person name="Higgins S."/>
            <person name="Loffler F."/>
        </authorList>
    </citation>
    <scope>NUCLEOTIDE SEQUENCE</scope>
</reference>
<dbReference type="Pfam" id="PF18962">
    <property type="entry name" value="Por_Secre_tail"/>
    <property type="match status" value="1"/>
</dbReference>
<dbReference type="EMBL" id="VSSQ01009746">
    <property type="protein sequence ID" value="MPM42477.1"/>
    <property type="molecule type" value="Genomic_DNA"/>
</dbReference>
<gene>
    <name evidence="2" type="ORF">SDC9_89142</name>
</gene>
<accession>A0A644ZP15</accession>
<name>A0A644ZP15_9ZZZZ</name>
<organism evidence="2">
    <name type="scientific">bioreactor metagenome</name>
    <dbReference type="NCBI Taxonomy" id="1076179"/>
    <lineage>
        <taxon>unclassified sequences</taxon>
        <taxon>metagenomes</taxon>
        <taxon>ecological metagenomes</taxon>
    </lineage>
</organism>
<protein>
    <recommendedName>
        <fullName evidence="1">Secretion system C-terminal sorting domain-containing protein</fullName>
    </recommendedName>
</protein>
<dbReference type="InterPro" id="IPR026444">
    <property type="entry name" value="Secre_tail"/>
</dbReference>
<feature type="domain" description="Secretion system C-terminal sorting" evidence="1">
    <location>
        <begin position="435"/>
        <end position="509"/>
    </location>
</feature>
<evidence type="ECO:0000259" key="1">
    <source>
        <dbReference type="Pfam" id="PF18962"/>
    </source>
</evidence>
<proteinExistence type="predicted"/>
<comment type="caution">
    <text evidence="2">The sequence shown here is derived from an EMBL/GenBank/DDBJ whole genome shotgun (WGS) entry which is preliminary data.</text>
</comment>
<sequence length="511" mass="57022">MNTIFSTSLMAGGKDSQDSIRLMMDQYHQVESVYEGALDTTDAMNDSLNLYQWNKVWKISRDEIMDFRNHYWEAGYNIPEVILQWPAYGNTMLGQPHYLAPFVDINDDNEYDPLSGDYPFIKGDQAILFICNNPLSGTEADYLTTGFQAIGMVYAYECNSDTLFNNSVFIDYTVINSSVYDFTETYFGMFADFDIGYSHDDFMGSFVDVQTLYGYNADSLDEDGNGTTGYGDYPPAQGITLLKGPLADNNDGIDNDFDNVTDEPGETCGMYSTVVLNNAGMLPGVLQNDRDYYHTFHGYYNDTLPVKWGEPYASDTSSATPCRYMFPGTSDPNWIGTGGVPQTPAVWTEYLMNDTPFDRRGVMSFGPFTFNKNERKSFTVALVYAQQNGLPYYQVPDLLHARIETLLDYYAADSIPCGGSFSGIAQPSLSSDFNIFPNPASDLVTVEFAQSGAVDNNAIIRIFNLNGQCVMTFPCTGQKTVFSASGLREGVYIVQLSNTKFSESKRLVIVR</sequence>
<evidence type="ECO:0000313" key="2">
    <source>
        <dbReference type="EMBL" id="MPM42477.1"/>
    </source>
</evidence>
<dbReference type="NCBIfam" id="TIGR04183">
    <property type="entry name" value="Por_Secre_tail"/>
    <property type="match status" value="1"/>
</dbReference>